<reference evidence="2" key="1">
    <citation type="submission" date="2021-02" db="EMBL/GenBank/DDBJ databases">
        <title>Thiocyanate and organic carbon inputs drive convergent selection for specific autotrophic Afipia and Thiobacillus strains within complex microbiomes.</title>
        <authorList>
            <person name="Huddy R.J."/>
            <person name="Sachdeva R."/>
            <person name="Kadzinga F."/>
            <person name="Kantor R.S."/>
            <person name="Harrison S.T.L."/>
            <person name="Banfield J.F."/>
        </authorList>
    </citation>
    <scope>NUCLEOTIDE SEQUENCE</scope>
    <source>
        <strain evidence="2">SCN18_10_11_15_R1_P_69_7</strain>
    </source>
</reference>
<sequence length="63" mass="6573">MNQPAGLFDTAAARRIDAQATAALGGDGYVLTQRAGQAAWQCVLQYWPQAHCIVVVCGPGNNG</sequence>
<evidence type="ECO:0000313" key="2">
    <source>
        <dbReference type="EMBL" id="MBN8798810.1"/>
    </source>
</evidence>
<evidence type="ECO:0000259" key="1">
    <source>
        <dbReference type="PROSITE" id="PS51385"/>
    </source>
</evidence>
<accession>A0A9D8KVE1</accession>
<dbReference type="EMBL" id="JAFKMG010000502">
    <property type="protein sequence ID" value="MBN8798810.1"/>
    <property type="molecule type" value="Genomic_DNA"/>
</dbReference>
<dbReference type="InterPro" id="IPR004443">
    <property type="entry name" value="YjeF_N_dom"/>
</dbReference>
<organism evidence="2 3">
    <name type="scientific">Stenotrophomonas nitritireducens</name>
    <dbReference type="NCBI Taxonomy" id="83617"/>
    <lineage>
        <taxon>Bacteria</taxon>
        <taxon>Pseudomonadati</taxon>
        <taxon>Pseudomonadota</taxon>
        <taxon>Gammaproteobacteria</taxon>
        <taxon>Lysobacterales</taxon>
        <taxon>Lysobacteraceae</taxon>
        <taxon>Stenotrophomonas</taxon>
    </lineage>
</organism>
<dbReference type="Pfam" id="PF03853">
    <property type="entry name" value="YjeF_N"/>
    <property type="match status" value="1"/>
</dbReference>
<comment type="caution">
    <text evidence="2">The sequence shown here is derived from an EMBL/GenBank/DDBJ whole genome shotgun (WGS) entry which is preliminary data.</text>
</comment>
<dbReference type="AlphaFoldDB" id="A0A9D8KVE1"/>
<protein>
    <submittedName>
        <fullName evidence="2">Bifunctional ADP-dependent NAD(P)H-hydrate dehydratase/NAD(P)H-hydrate epimerase</fullName>
    </submittedName>
</protein>
<dbReference type="SUPFAM" id="SSF64153">
    <property type="entry name" value="YjeF N-terminal domain-like"/>
    <property type="match status" value="1"/>
</dbReference>
<feature type="domain" description="YjeF N-terminal" evidence="1">
    <location>
        <begin position="13"/>
        <end position="63"/>
    </location>
</feature>
<dbReference type="Gene3D" id="3.40.50.10260">
    <property type="entry name" value="YjeF N-terminal domain"/>
    <property type="match status" value="1"/>
</dbReference>
<evidence type="ECO:0000313" key="3">
    <source>
        <dbReference type="Proteomes" id="UP000664815"/>
    </source>
</evidence>
<dbReference type="Proteomes" id="UP000664815">
    <property type="component" value="Unassembled WGS sequence"/>
</dbReference>
<dbReference type="InterPro" id="IPR036652">
    <property type="entry name" value="YjeF_N_dom_sf"/>
</dbReference>
<proteinExistence type="predicted"/>
<gene>
    <name evidence="2" type="ORF">J0H45_05555</name>
</gene>
<dbReference type="PROSITE" id="PS51385">
    <property type="entry name" value="YJEF_N"/>
    <property type="match status" value="1"/>
</dbReference>
<feature type="non-terminal residue" evidence="2">
    <location>
        <position position="63"/>
    </location>
</feature>
<name>A0A9D8KVE1_9GAMM</name>